<gene>
    <name evidence="2" type="ORF">RJ640_021667</name>
</gene>
<dbReference type="EMBL" id="JAVXUO010002744">
    <property type="protein sequence ID" value="KAK2970231.1"/>
    <property type="molecule type" value="Genomic_DNA"/>
</dbReference>
<accession>A0AA88U676</accession>
<dbReference type="Proteomes" id="UP001187471">
    <property type="component" value="Unassembled WGS sequence"/>
</dbReference>
<evidence type="ECO:0000256" key="1">
    <source>
        <dbReference type="SAM" id="MobiDB-lite"/>
    </source>
</evidence>
<reference evidence="2" key="1">
    <citation type="submission" date="2022-12" db="EMBL/GenBank/DDBJ databases">
        <title>Draft genome assemblies for two species of Escallonia (Escalloniales).</title>
        <authorList>
            <person name="Chanderbali A."/>
            <person name="Dervinis C."/>
            <person name="Anghel I."/>
            <person name="Soltis D."/>
            <person name="Soltis P."/>
            <person name="Zapata F."/>
        </authorList>
    </citation>
    <scope>NUCLEOTIDE SEQUENCE</scope>
    <source>
        <strain evidence="2">UCBG92.1500</strain>
        <tissue evidence="2">Leaf</tissue>
    </source>
</reference>
<dbReference type="AlphaFoldDB" id="A0AA88U676"/>
<sequence length="202" mass="22683">MESLEWLLESNKSMQDKIFGKDKTYLFCFQCPDNVPQNQEQEAERTLRVWSSFPESANNKVVLPQPGGPSNSVILPKSKFIGTKVGYQDLTSPAQYIRKTTVLLVLAMFFTTRMTIAAALASKPEVGSSMNIIDGFETSSTAMFEIFLELNTFGYCRMQVSRRGIMKPPNKAISSKEKTPKDAVTDGFRNTEAIKRNDDIET</sequence>
<feature type="compositionally biased region" description="Basic and acidic residues" evidence="1">
    <location>
        <begin position="192"/>
        <end position="202"/>
    </location>
</feature>
<evidence type="ECO:0000313" key="2">
    <source>
        <dbReference type="EMBL" id="KAK2970231.1"/>
    </source>
</evidence>
<evidence type="ECO:0000313" key="3">
    <source>
        <dbReference type="Proteomes" id="UP001187471"/>
    </source>
</evidence>
<feature type="region of interest" description="Disordered" evidence="1">
    <location>
        <begin position="168"/>
        <end position="202"/>
    </location>
</feature>
<protein>
    <submittedName>
        <fullName evidence="2">Uncharacterized protein</fullName>
    </submittedName>
</protein>
<feature type="compositionally biased region" description="Basic and acidic residues" evidence="1">
    <location>
        <begin position="174"/>
        <end position="184"/>
    </location>
</feature>
<organism evidence="2 3">
    <name type="scientific">Escallonia rubra</name>
    <dbReference type="NCBI Taxonomy" id="112253"/>
    <lineage>
        <taxon>Eukaryota</taxon>
        <taxon>Viridiplantae</taxon>
        <taxon>Streptophyta</taxon>
        <taxon>Embryophyta</taxon>
        <taxon>Tracheophyta</taxon>
        <taxon>Spermatophyta</taxon>
        <taxon>Magnoliopsida</taxon>
        <taxon>eudicotyledons</taxon>
        <taxon>Gunneridae</taxon>
        <taxon>Pentapetalae</taxon>
        <taxon>asterids</taxon>
        <taxon>campanulids</taxon>
        <taxon>Escalloniales</taxon>
        <taxon>Escalloniaceae</taxon>
        <taxon>Escallonia</taxon>
    </lineage>
</organism>
<keyword evidence="3" id="KW-1185">Reference proteome</keyword>
<proteinExistence type="predicted"/>
<name>A0AA88U676_9ASTE</name>
<comment type="caution">
    <text evidence="2">The sequence shown here is derived from an EMBL/GenBank/DDBJ whole genome shotgun (WGS) entry which is preliminary data.</text>
</comment>